<proteinExistence type="predicted"/>
<dbReference type="AlphaFoldDB" id="A0A6L7GN37"/>
<evidence type="ECO:0000313" key="2">
    <source>
        <dbReference type="Proteomes" id="UP000475545"/>
    </source>
</evidence>
<name>A0A6L7GN37_9ACTN</name>
<sequence>MIAVVAAVVGAIGVAGCGDSGSAAEDGTSAAQSASPEVKALLLTTEELPAGFRTMPIPAGQVAQAANGVLDVAKGATISPPECAPAGTATDDDAGMVMLMAVSGSTTVTETVTPAGGGSLDDIRASRTGQCASVTATIANGDSTAAESTITNAPLDLRVTAADDVFAVEQTSTSTFNGREVAATTLLAWATVGDYAVTVTSAGAVADDPDVDTFEKTVAAAVDKVASAAS</sequence>
<gene>
    <name evidence="1" type="ORF">GIY30_08285</name>
</gene>
<comment type="caution">
    <text evidence="1">The sequence shown here is derived from an EMBL/GenBank/DDBJ whole genome shotgun (WGS) entry which is preliminary data.</text>
</comment>
<dbReference type="RefSeq" id="WP_160901550.1">
    <property type="nucleotide sequence ID" value="NZ_CP102850.1"/>
</dbReference>
<dbReference type="Proteomes" id="UP000475545">
    <property type="component" value="Unassembled WGS sequence"/>
</dbReference>
<keyword evidence="2" id="KW-1185">Reference proteome</keyword>
<protein>
    <recommendedName>
        <fullName evidence="3">DUF5642 domain-containing protein</fullName>
    </recommendedName>
</protein>
<reference evidence="1 2" key="1">
    <citation type="submission" date="2019-11" db="EMBL/GenBank/DDBJ databases">
        <title>Gordonia sp. nov., a novel actinobacterium isolated from mangrove soil in Hainan.</title>
        <authorList>
            <person name="Huang X."/>
            <person name="Xie Y."/>
            <person name="Chu X."/>
            <person name="Xiao K."/>
        </authorList>
    </citation>
    <scope>NUCLEOTIDE SEQUENCE [LARGE SCALE GENOMIC DNA]</scope>
    <source>
        <strain evidence="1 2">HNM0687</strain>
    </source>
</reference>
<accession>A0A6L7GN37</accession>
<evidence type="ECO:0000313" key="1">
    <source>
        <dbReference type="EMBL" id="MXP21349.1"/>
    </source>
</evidence>
<organism evidence="1 2">
    <name type="scientific">Gordonia mangrovi</name>
    <dbReference type="NCBI Taxonomy" id="2665643"/>
    <lineage>
        <taxon>Bacteria</taxon>
        <taxon>Bacillati</taxon>
        <taxon>Actinomycetota</taxon>
        <taxon>Actinomycetes</taxon>
        <taxon>Mycobacteriales</taxon>
        <taxon>Gordoniaceae</taxon>
        <taxon>Gordonia</taxon>
    </lineage>
</organism>
<dbReference type="EMBL" id="WMBR01000002">
    <property type="protein sequence ID" value="MXP21349.1"/>
    <property type="molecule type" value="Genomic_DNA"/>
</dbReference>
<evidence type="ECO:0008006" key="3">
    <source>
        <dbReference type="Google" id="ProtNLM"/>
    </source>
</evidence>